<sequence>MDAARLPSDLAAACHASAVLLAQHGQALQQVLTGLQAVLAQAAKAAEVPKPDSHCSLTTSGEQEKKEDEPLEVVVEPSHGGDTGKGSKQAGQPCETTDAAEATPTVSSQGNGCDGCVACTPCTPCAPQAQQAQQAQQPQASSACPSCPQQAKGCGKGQRWVPWPKLYDPEPRFDGWTSLEWKEWVSSSCGSRWCYNKKTEADMLADWMIETWGLVNLQRGSGVLDIGGEPGFLAASLLDRGISVTVVDAHWGKTGKSNSHTQLQEAKADGLLSPQLRAICATFDTDFIEEHKDLVENASAIVSLYGDEATTPCLQYAAIAKIPCVVIPCNECVRLYPPHQRNYEGYCQALLSFANDQGGRFQRAALEGAPFSRMLLVQLPDSDEFRQSMDPFAAAEWDGVFGLAQSLSDHVEFNVVQNLLKGGVNMKKPVFAVYLGRRVEDEAEVTFGDYHDSRMASPLHWVNISEEGYWQFQFDDITVDGKPTGLCARHGKRRCQGVLDTGSSLLMGPRSELDTLLELLTFQGGTQMHCAASKRFPKLGFQIGKHAFEMDADDYIDRSGPEQPDGVGNCWAHLMPVGDTGRGAVFVLGMPFLRAFYTVYDVEAKRIGIAKAKHQSKQVTSDSADVKLVSLRPSGNNLQGKAEGRLSNDQDPKVKA</sequence>
<keyword evidence="3" id="KW-0378">Hydrolase</keyword>
<dbReference type="SUPFAM" id="SSF53335">
    <property type="entry name" value="S-adenosyl-L-methionine-dependent methyltransferases"/>
    <property type="match status" value="1"/>
</dbReference>
<dbReference type="CDD" id="cd05471">
    <property type="entry name" value="pepsin_like"/>
    <property type="match status" value="1"/>
</dbReference>
<dbReference type="EMBL" id="CAJNDS010002287">
    <property type="protein sequence ID" value="CAE7411602.1"/>
    <property type="molecule type" value="Genomic_DNA"/>
</dbReference>
<dbReference type="PRINTS" id="PR00792">
    <property type="entry name" value="PEPSIN"/>
</dbReference>
<dbReference type="Proteomes" id="UP000604046">
    <property type="component" value="Unassembled WGS sequence"/>
</dbReference>
<keyword evidence="2" id="KW-1015">Disulfide bond</keyword>
<comment type="similarity">
    <text evidence="1 3">Belongs to the peptidase A1 family.</text>
</comment>
<dbReference type="InterPro" id="IPR001461">
    <property type="entry name" value="Aspartic_peptidase_A1"/>
</dbReference>
<keyword evidence="3" id="KW-0645">Protease</keyword>
<name>A0A812QYM6_9DINO</name>
<comment type="caution">
    <text evidence="6">The sequence shown here is derived from an EMBL/GenBank/DDBJ whole genome shotgun (WGS) entry which is preliminary data.</text>
</comment>
<feature type="disulfide bond" evidence="2">
    <location>
        <begin position="530"/>
        <end position="570"/>
    </location>
</feature>
<evidence type="ECO:0000256" key="3">
    <source>
        <dbReference type="RuleBase" id="RU000454"/>
    </source>
</evidence>
<dbReference type="GO" id="GO:0006508">
    <property type="term" value="P:proteolysis"/>
    <property type="evidence" value="ECO:0007669"/>
    <property type="project" value="UniProtKB-KW"/>
</dbReference>
<dbReference type="AlphaFoldDB" id="A0A812QYM6"/>
<dbReference type="InterPro" id="IPR001969">
    <property type="entry name" value="Aspartic_peptidase_AS"/>
</dbReference>
<evidence type="ECO:0000256" key="2">
    <source>
        <dbReference type="PIRSR" id="PIRSR601461-2"/>
    </source>
</evidence>
<dbReference type="PROSITE" id="PS00141">
    <property type="entry name" value="ASP_PROTEASE"/>
    <property type="match status" value="1"/>
</dbReference>
<keyword evidence="3" id="KW-0064">Aspartyl protease</keyword>
<dbReference type="Pfam" id="PF00026">
    <property type="entry name" value="Asp"/>
    <property type="match status" value="1"/>
</dbReference>
<evidence type="ECO:0000313" key="7">
    <source>
        <dbReference type="Proteomes" id="UP000604046"/>
    </source>
</evidence>
<protein>
    <submittedName>
        <fullName evidence="6">PGC protein</fullName>
    </submittedName>
</protein>
<evidence type="ECO:0000256" key="1">
    <source>
        <dbReference type="ARBA" id="ARBA00007447"/>
    </source>
</evidence>
<dbReference type="PANTHER" id="PTHR47966">
    <property type="entry name" value="BETA-SITE APP-CLEAVING ENZYME, ISOFORM A-RELATED"/>
    <property type="match status" value="1"/>
</dbReference>
<dbReference type="OrthoDB" id="191139at2759"/>
<evidence type="ECO:0000256" key="4">
    <source>
        <dbReference type="SAM" id="MobiDB-lite"/>
    </source>
</evidence>
<keyword evidence="7" id="KW-1185">Reference proteome</keyword>
<dbReference type="GO" id="GO:0004190">
    <property type="term" value="F:aspartic-type endopeptidase activity"/>
    <property type="evidence" value="ECO:0007669"/>
    <property type="project" value="UniProtKB-KW"/>
</dbReference>
<evidence type="ECO:0000259" key="5">
    <source>
        <dbReference type="PROSITE" id="PS51767"/>
    </source>
</evidence>
<organism evidence="6 7">
    <name type="scientific">Symbiodinium natans</name>
    <dbReference type="NCBI Taxonomy" id="878477"/>
    <lineage>
        <taxon>Eukaryota</taxon>
        <taxon>Sar</taxon>
        <taxon>Alveolata</taxon>
        <taxon>Dinophyceae</taxon>
        <taxon>Suessiales</taxon>
        <taxon>Symbiodiniaceae</taxon>
        <taxon>Symbiodinium</taxon>
    </lineage>
</organism>
<dbReference type="InterPro" id="IPR034164">
    <property type="entry name" value="Pepsin-like_dom"/>
</dbReference>
<dbReference type="InterPro" id="IPR021109">
    <property type="entry name" value="Peptidase_aspartic_dom_sf"/>
</dbReference>
<feature type="compositionally biased region" description="Basic and acidic residues" evidence="4">
    <location>
        <begin position="642"/>
        <end position="656"/>
    </location>
</feature>
<gene>
    <name evidence="6" type="primary">PGC</name>
    <name evidence="6" type="ORF">SNAT2548_LOCUS22387</name>
</gene>
<dbReference type="InterPro" id="IPR029063">
    <property type="entry name" value="SAM-dependent_MTases_sf"/>
</dbReference>
<feature type="domain" description="Peptidase A1" evidence="5">
    <location>
        <begin position="220"/>
        <end position="610"/>
    </location>
</feature>
<dbReference type="InterPro" id="IPR033121">
    <property type="entry name" value="PEPTIDASE_A1"/>
</dbReference>
<dbReference type="Gene3D" id="2.40.70.10">
    <property type="entry name" value="Acid Proteases"/>
    <property type="match status" value="1"/>
</dbReference>
<dbReference type="SUPFAM" id="SSF50630">
    <property type="entry name" value="Acid proteases"/>
    <property type="match status" value="1"/>
</dbReference>
<proteinExistence type="inferred from homology"/>
<feature type="region of interest" description="Disordered" evidence="4">
    <location>
        <begin position="49"/>
        <end position="110"/>
    </location>
</feature>
<evidence type="ECO:0000313" key="6">
    <source>
        <dbReference type="EMBL" id="CAE7411602.1"/>
    </source>
</evidence>
<feature type="region of interest" description="Disordered" evidence="4">
    <location>
        <begin position="619"/>
        <end position="656"/>
    </location>
</feature>
<reference evidence="6" key="1">
    <citation type="submission" date="2021-02" db="EMBL/GenBank/DDBJ databases">
        <authorList>
            <person name="Dougan E. K."/>
            <person name="Rhodes N."/>
            <person name="Thang M."/>
            <person name="Chan C."/>
        </authorList>
    </citation>
    <scope>NUCLEOTIDE SEQUENCE</scope>
</reference>
<accession>A0A812QYM6</accession>
<dbReference type="PROSITE" id="PS51767">
    <property type="entry name" value="PEPTIDASE_A1"/>
    <property type="match status" value="1"/>
</dbReference>